<dbReference type="SMART" id="SM00181">
    <property type="entry name" value="EGF"/>
    <property type="match status" value="2"/>
</dbReference>
<feature type="transmembrane region" description="Helical" evidence="10">
    <location>
        <begin position="1638"/>
        <end position="1663"/>
    </location>
</feature>
<sequence length="1813" mass="203155">MHIHLTRFQFTFLIISLLCFTHLSHCIKIFARTSKSLVLLNIDPKKEKNSFSNTLVETIVEDVNALLTVDTGKNIGYYFIDGTLYSLNLKSGESSSLGKLGEHNTEPPSTMSFDWKTNTIYIGVQGNHESGGRIESCLITNTSVCTVVLNDKLDFLYSLILDPEHGRMFWLNGVTNSIETSTMSGYNHQNNAYTMNVKYRSHSPVYHSQSNRVFFIRSSSNSNEIVGCSVNTSASCEIITSVNNIISLLVSENHLLWTASARSDLWYCEVADCNRTISKTMFNDIDNMVLADGANGPPSCLVQNGKCSHFCLNSDNSESSRCACPIGIALEKDQRTCRDGGIQKALFVSSLNGVFMISLDTFDHVAIPLFYENGDDVMRVDDIEFESKSNMVYWIEDERNPKDQKIKRFVKRGYRNGTNIEIILTIPTTVSRIKINSDSGNLYWLDDIKLSRIGVTSLVSLFSKTLIHGDIQNIKSFAIVKADGSLIVSHDSHDHSIIDRFDSNGRILNTLITLPKGVFVTDLNIDNDREILFWIEKNSTDLVWMDLKSFSVSRIEFDETNRLPQPSTLEVVGTTVFINSFLGRSILQVSIDNIHVPHSRLIETPIFGAKGMTAVEFSEASVIRHTSCSRANGYCEHICVENRLNSSTIQRLQSDYLDVLKDIQAFDVNKATREIFLGGTGYDNSALIVKTQYPKPSTVGVIEAIISCEIVLEDLGIKKIFSVAVDHVSGNIYWSDSANEQIEVCDKTGKYRKVLAWKQIKPRQIVLHLRLKVLYFIDANKPGTIKRMSMNGDMNGGNDLILNVENVLTLTVDVTKNQIFWVEFDKSWLFTVATSDGIFREMFYVGKDQKPIGAAIQSGNTYYVENQNGTGRIGYYNGLTMHTEFDNLMETKAITSFFNNYSHFVINKTPTVLDPLQCKPYIHTIIAAKSSGFFFIGLQGLPGKLLTWKQDPVISLPIKRKSLHAPIAFSYHPSDRVLFWVDKEDSSVLNIVKIDEPKMVYTVSAQTAACLSFVSLAVDSIGNNLYATCHLNATGFIVIYKIENDPLSLVFIARLSSGSTSTLESSFPTKPRSIAVYPNRNAFFYVNGAVHESTQSSIMKCTLDGKICSTWLKDVIDPNTRLQADPNVESSRLFYTDSSGVWSRDIASAESNIQHHYGTPMSSRKYDVAPIDEQSLIVILIGDKKSKAYDWPGNESIFDLADTELISRFADYDVQSKICRAAQCSDICRYVRDKDSPIHEKYECLCPRGSAISSVNKRQCIASVSCLPWQFTCSNGRQCIHAGKKCDGINDCFDHSDEEFAMCRSHSSELWPCDDGFSNINRTLVCDGYAQCADASDELHCRCERPHEYFDCGAWSHSTSSKCVPRAALCDRINDCERGEDEQTMLCLNLGMSSVVGEPHLLYFVLLIIVFLLLFVIILFCCARKDKQIMEHVANNGATSTTGYESSRLIRALPEIPNQTEEIQMDSVTYSVADSSSNVSALPPPNSCASVETIYHPPHRFYAPPPSTASLSTYGVVPITEIPKSSNRKKIRRVKSRKISASVEDLPRTSTPRTITGSSSQNVDYNPLPPMPNFTPMSSLISALGVCMVANFPESEQLTVHSIGAFMFFFAFVLYFWGLLVISYSIRPKMVSVRLTNFRLLLTFSLSLVLIFHIICLFVQPFVTRIDGKLPPKQVWSDNIERPNSTSPYYTNHVVAALSEWILALLMLIGILTFSFEFAATVYHAPRLLWESTATQPSPDHNMTMINSKESRFPHYDAFVPYSTFAQQTVQDNYSESTSVRRLPRVDKIYTAGTVYSSRNLGTPTYNGYTAHY</sequence>
<dbReference type="Gene3D" id="2.10.25.10">
    <property type="entry name" value="Laminin"/>
    <property type="match status" value="1"/>
</dbReference>
<keyword evidence="7" id="KW-0675">Receptor</keyword>
<evidence type="ECO:0000256" key="3">
    <source>
        <dbReference type="ARBA" id="ARBA00022583"/>
    </source>
</evidence>
<dbReference type="InterPro" id="IPR000033">
    <property type="entry name" value="LDLR_classB_rpt"/>
</dbReference>
<proteinExistence type="predicted"/>
<dbReference type="EMBL" id="CADEPM010000002">
    <property type="protein sequence ID" value="CAB3400932.1"/>
    <property type="molecule type" value="Genomic_DNA"/>
</dbReference>
<dbReference type="CDD" id="cd00112">
    <property type="entry name" value="LDLa"/>
    <property type="match status" value="2"/>
</dbReference>
<name>A0A8S1EL51_9PELO</name>
<comment type="subcellular location">
    <subcellularLocation>
        <location evidence="1">Membrane</location>
        <topology evidence="1">Single-pass membrane protein</topology>
    </subcellularLocation>
</comment>
<protein>
    <recommendedName>
        <fullName evidence="12">EGF-like domain-containing protein</fullName>
    </recommendedName>
</protein>
<keyword evidence="6 9" id="KW-1015">Disulfide bond</keyword>
<keyword evidence="11" id="KW-0732">Signal</keyword>
<feature type="transmembrane region" description="Helical" evidence="10">
    <location>
        <begin position="1401"/>
        <end position="1422"/>
    </location>
</feature>
<dbReference type="Pfam" id="PF10277">
    <property type="entry name" value="Frag1"/>
    <property type="match status" value="1"/>
</dbReference>
<keyword evidence="8" id="KW-0325">Glycoprotein</keyword>
<evidence type="ECO:0000256" key="6">
    <source>
        <dbReference type="ARBA" id="ARBA00023157"/>
    </source>
</evidence>
<dbReference type="InterPro" id="IPR000742">
    <property type="entry name" value="EGF"/>
</dbReference>
<evidence type="ECO:0000256" key="10">
    <source>
        <dbReference type="SAM" id="Phobius"/>
    </source>
</evidence>
<dbReference type="InterPro" id="IPR002172">
    <property type="entry name" value="LDrepeatLR_classA_rpt"/>
</dbReference>
<evidence type="ECO:0000256" key="2">
    <source>
        <dbReference type="ARBA" id="ARBA00022536"/>
    </source>
</evidence>
<dbReference type="Gene3D" id="2.120.10.30">
    <property type="entry name" value="TolB, C-terminal domain"/>
    <property type="match status" value="4"/>
</dbReference>
<feature type="transmembrane region" description="Helical" evidence="10">
    <location>
        <begin position="1701"/>
        <end position="1723"/>
    </location>
</feature>
<organism evidence="13 14">
    <name type="scientific">Caenorhabditis bovis</name>
    <dbReference type="NCBI Taxonomy" id="2654633"/>
    <lineage>
        <taxon>Eukaryota</taxon>
        <taxon>Metazoa</taxon>
        <taxon>Ecdysozoa</taxon>
        <taxon>Nematoda</taxon>
        <taxon>Chromadorea</taxon>
        <taxon>Rhabditida</taxon>
        <taxon>Rhabditina</taxon>
        <taxon>Rhabditomorpha</taxon>
        <taxon>Rhabditoidea</taxon>
        <taxon>Rhabditidae</taxon>
        <taxon>Peloderinae</taxon>
        <taxon>Caenorhabditis</taxon>
    </lineage>
</organism>
<dbReference type="InterPro" id="IPR036055">
    <property type="entry name" value="LDL_receptor-like_sf"/>
</dbReference>
<dbReference type="SUPFAM" id="SSF57424">
    <property type="entry name" value="LDL receptor-like module"/>
    <property type="match status" value="2"/>
</dbReference>
<dbReference type="SMART" id="SM00135">
    <property type="entry name" value="LY"/>
    <property type="match status" value="7"/>
</dbReference>
<keyword evidence="14" id="KW-1185">Reference proteome</keyword>
<dbReference type="GO" id="GO:0006897">
    <property type="term" value="P:endocytosis"/>
    <property type="evidence" value="ECO:0007669"/>
    <property type="project" value="UniProtKB-KW"/>
</dbReference>
<dbReference type="Pfam" id="PF00057">
    <property type="entry name" value="Ldl_recept_a"/>
    <property type="match status" value="1"/>
</dbReference>
<evidence type="ECO:0000256" key="1">
    <source>
        <dbReference type="ARBA" id="ARBA00004167"/>
    </source>
</evidence>
<dbReference type="InterPro" id="IPR019402">
    <property type="entry name" value="CWH43_N"/>
</dbReference>
<dbReference type="Gene3D" id="4.10.400.10">
    <property type="entry name" value="Low-density Lipoprotein Receptor"/>
    <property type="match status" value="3"/>
</dbReference>
<comment type="caution">
    <text evidence="9">Lacks conserved residue(s) required for the propagation of feature annotation.</text>
</comment>
<keyword evidence="4" id="KW-0677">Repeat</keyword>
<evidence type="ECO:0000256" key="4">
    <source>
        <dbReference type="ARBA" id="ARBA00022737"/>
    </source>
</evidence>
<feature type="disulfide bond" evidence="9">
    <location>
        <begin position="1326"/>
        <end position="1341"/>
    </location>
</feature>
<dbReference type="SUPFAM" id="SSF57196">
    <property type="entry name" value="EGF/Laminin"/>
    <property type="match status" value="1"/>
</dbReference>
<reference evidence="13 14" key="1">
    <citation type="submission" date="2020-04" db="EMBL/GenBank/DDBJ databases">
        <authorList>
            <person name="Laetsch R D."/>
            <person name="Stevens L."/>
            <person name="Kumar S."/>
            <person name="Blaxter L. M."/>
        </authorList>
    </citation>
    <scope>NUCLEOTIDE SEQUENCE [LARGE SCALE GENOMIC DNA]</scope>
</reference>
<dbReference type="InterPro" id="IPR050778">
    <property type="entry name" value="Cueball_EGF_LRP_Nidogen"/>
</dbReference>
<dbReference type="InterPro" id="IPR023415">
    <property type="entry name" value="LDLR_class-A_CS"/>
</dbReference>
<dbReference type="OrthoDB" id="72419at2759"/>
<keyword evidence="10" id="KW-0812">Transmembrane</keyword>
<feature type="domain" description="EGF-like" evidence="12">
    <location>
        <begin position="1218"/>
        <end position="1261"/>
    </location>
</feature>
<gene>
    <name evidence="13" type="ORF">CBOVIS_LOCUS3757</name>
</gene>
<keyword evidence="3" id="KW-0254">Endocytosis</keyword>
<dbReference type="SMART" id="SM00192">
    <property type="entry name" value="LDLa"/>
    <property type="match status" value="3"/>
</dbReference>
<dbReference type="PROSITE" id="PS50068">
    <property type="entry name" value="LDLRA_2"/>
    <property type="match status" value="3"/>
</dbReference>
<evidence type="ECO:0000256" key="5">
    <source>
        <dbReference type="ARBA" id="ARBA00023136"/>
    </source>
</evidence>
<dbReference type="PANTHER" id="PTHR46513">
    <property type="entry name" value="VITELLOGENIN RECEPTOR-LIKE PROTEIN-RELATED-RELATED"/>
    <property type="match status" value="1"/>
</dbReference>
<dbReference type="PRINTS" id="PR00261">
    <property type="entry name" value="LDLRECEPTOR"/>
</dbReference>
<accession>A0A8S1EL51</accession>
<dbReference type="SUPFAM" id="SSF63825">
    <property type="entry name" value="YWTD domain"/>
    <property type="match status" value="4"/>
</dbReference>
<feature type="transmembrane region" description="Helical" evidence="10">
    <location>
        <begin position="1605"/>
        <end position="1626"/>
    </location>
</feature>
<evidence type="ECO:0000313" key="14">
    <source>
        <dbReference type="Proteomes" id="UP000494206"/>
    </source>
</evidence>
<dbReference type="GO" id="GO:0016020">
    <property type="term" value="C:membrane"/>
    <property type="evidence" value="ECO:0007669"/>
    <property type="project" value="UniProtKB-SubCell"/>
</dbReference>
<dbReference type="Proteomes" id="UP000494206">
    <property type="component" value="Unassembled WGS sequence"/>
</dbReference>
<feature type="transmembrane region" description="Helical" evidence="10">
    <location>
        <begin position="1574"/>
        <end position="1593"/>
    </location>
</feature>
<dbReference type="InterPro" id="IPR011042">
    <property type="entry name" value="6-blade_b-propeller_TolB-like"/>
</dbReference>
<feature type="domain" description="EGF-like" evidence="12">
    <location>
        <begin position="299"/>
        <end position="338"/>
    </location>
</feature>
<keyword evidence="10" id="KW-1133">Transmembrane helix</keyword>
<evidence type="ECO:0000256" key="11">
    <source>
        <dbReference type="SAM" id="SignalP"/>
    </source>
</evidence>
<feature type="signal peptide" evidence="11">
    <location>
        <begin position="1"/>
        <end position="26"/>
    </location>
</feature>
<evidence type="ECO:0000256" key="8">
    <source>
        <dbReference type="ARBA" id="ARBA00023180"/>
    </source>
</evidence>
<dbReference type="Pfam" id="PF14670">
    <property type="entry name" value="FXa_inhibition"/>
    <property type="match status" value="1"/>
</dbReference>
<feature type="chain" id="PRO_5035742055" description="EGF-like domain-containing protein" evidence="11">
    <location>
        <begin position="27"/>
        <end position="1813"/>
    </location>
</feature>
<keyword evidence="2" id="KW-0245">EGF-like domain</keyword>
<comment type="caution">
    <text evidence="13">The sequence shown here is derived from an EMBL/GenBank/DDBJ whole genome shotgun (WGS) entry which is preliminary data.</text>
</comment>
<evidence type="ECO:0000313" key="13">
    <source>
        <dbReference type="EMBL" id="CAB3400932.1"/>
    </source>
</evidence>
<evidence type="ECO:0000256" key="7">
    <source>
        <dbReference type="ARBA" id="ARBA00023170"/>
    </source>
</evidence>
<dbReference type="PROSITE" id="PS01209">
    <property type="entry name" value="LDLRA_1"/>
    <property type="match status" value="2"/>
</dbReference>
<evidence type="ECO:0000256" key="9">
    <source>
        <dbReference type="PROSITE-ProRule" id="PRU00124"/>
    </source>
</evidence>
<keyword evidence="5 10" id="KW-0472">Membrane</keyword>
<evidence type="ECO:0000259" key="12">
    <source>
        <dbReference type="SMART" id="SM00181"/>
    </source>
</evidence>